<dbReference type="AlphaFoldDB" id="A0A8H2PHQ6"/>
<evidence type="ECO:0000313" key="4">
    <source>
        <dbReference type="EMBL" id="TLH55425.1"/>
    </source>
</evidence>
<protein>
    <submittedName>
        <fullName evidence="4">HNH endonuclease</fullName>
    </submittedName>
</protein>
<feature type="compositionally biased region" description="Basic residues" evidence="1">
    <location>
        <begin position="1"/>
        <end position="10"/>
    </location>
</feature>
<reference evidence="3 5" key="2">
    <citation type="journal article" date="2019" name="BMC Evol. Biol.">
        <title>Comparative genomics of Mycobacterium mucogenicum and Mycobacterium neoaurum clade members emphasizing tRNA and non-coding RNA.</title>
        <authorList>
            <person name="Behra P.R.K."/>
            <person name="Pettersson B.M.F."/>
            <person name="Das S."/>
            <person name="Dasgupta S."/>
            <person name="Kirsebom L.A."/>
        </authorList>
    </citation>
    <scope>NUCLEOTIDE SEQUENCE [LARGE SCALE GENOMIC DNA]</scope>
    <source>
        <strain evidence="3 5">DSM 44124</strain>
    </source>
</reference>
<dbReference type="RefSeq" id="WP_053855257.1">
    <property type="nucleotide sequence ID" value="NZ_ANBS01000024.1"/>
</dbReference>
<dbReference type="InterPro" id="IPR003615">
    <property type="entry name" value="HNH_nuc"/>
</dbReference>
<dbReference type="InterPro" id="IPR002711">
    <property type="entry name" value="HNH"/>
</dbReference>
<name>A0A8H2PHQ6_MYCMU</name>
<dbReference type="Pfam" id="PF01844">
    <property type="entry name" value="HNH"/>
    <property type="match status" value="1"/>
</dbReference>
<accession>A0A8H2PHQ6</accession>
<dbReference type="SMART" id="SM00507">
    <property type="entry name" value="HNHc"/>
    <property type="match status" value="1"/>
</dbReference>
<dbReference type="EMBL" id="POTL01000001">
    <property type="protein sequence ID" value="TLH55425.1"/>
    <property type="molecule type" value="Genomic_DNA"/>
</dbReference>
<keyword evidence="5" id="KW-1185">Reference proteome</keyword>
<keyword evidence="4" id="KW-0540">Nuclease</keyword>
<feature type="region of interest" description="Disordered" evidence="1">
    <location>
        <begin position="1"/>
        <end position="25"/>
    </location>
</feature>
<sequence>MAARAARRGASRSGSQRNTTRRDRHRLIIKTGRAPSPFGPKPPCYHCGDPIDYDADHLDPLAFEIDHLIPLDKDGLDVIENIVPSHRKCNRDKSNKLGYQPGVTFVTQRRWWSS</sequence>
<dbReference type="GO" id="GO:0003676">
    <property type="term" value="F:nucleic acid binding"/>
    <property type="evidence" value="ECO:0007669"/>
    <property type="project" value="InterPro"/>
</dbReference>
<reference evidence="3 5" key="3">
    <citation type="journal article" date="2019" name="Sci. Rep.">
        <title>Insight into the biology of Mycobacterium mucogenicum and Mycobacterium neoaurum clade members.</title>
        <authorList>
            <person name="Behra P.R.K."/>
            <person name="Pettersson B.M.F."/>
            <person name="Ramesh M."/>
            <person name="Dasgupta S."/>
            <person name="Kirsebom L.A."/>
        </authorList>
    </citation>
    <scope>NUCLEOTIDE SEQUENCE [LARGE SCALE GENOMIC DNA]</scope>
    <source>
        <strain evidence="3 5">DSM 44124</strain>
    </source>
</reference>
<keyword evidence="4" id="KW-0378">Hydrolase</keyword>
<evidence type="ECO:0000313" key="3">
    <source>
        <dbReference type="EMBL" id="QPG68898.1"/>
    </source>
</evidence>
<dbReference type="Gene3D" id="1.10.30.50">
    <property type="match status" value="1"/>
</dbReference>
<feature type="domain" description="HNH nuclease" evidence="2">
    <location>
        <begin position="31"/>
        <end position="91"/>
    </location>
</feature>
<evidence type="ECO:0000313" key="5">
    <source>
        <dbReference type="Proteomes" id="UP000309231"/>
    </source>
</evidence>
<keyword evidence="4" id="KW-0255">Endonuclease</keyword>
<reference evidence="4" key="1">
    <citation type="submission" date="2018-01" db="EMBL/GenBank/DDBJ databases">
        <title>Comparative genomics of Mycobacterium mucogenicum and Mycobacterium neoaurum clade members emphasizing tRNA and non-coding RNA.</title>
        <authorList>
            <person name="Behra P.R.K."/>
            <person name="Pettersson B.M.F."/>
            <person name="Das S."/>
            <person name="Dasgupta S."/>
            <person name="Kirsebom L.A."/>
        </authorList>
    </citation>
    <scope>NUCLEOTIDE SEQUENCE</scope>
    <source>
        <strain evidence="4">DSM 44124</strain>
    </source>
</reference>
<dbReference type="Proteomes" id="UP000309231">
    <property type="component" value="Chromosome"/>
</dbReference>
<dbReference type="CDD" id="cd00085">
    <property type="entry name" value="HNHc"/>
    <property type="match status" value="1"/>
</dbReference>
<proteinExistence type="predicted"/>
<evidence type="ECO:0000256" key="1">
    <source>
        <dbReference type="SAM" id="MobiDB-lite"/>
    </source>
</evidence>
<gene>
    <name evidence="3" type="ORF">C1S78_026355</name>
    <name evidence="4" type="ORF">C1S78_26320</name>
</gene>
<organism evidence="4">
    <name type="scientific">Mycolicibacterium mucogenicum DSM 44124</name>
    <dbReference type="NCBI Taxonomy" id="1226753"/>
    <lineage>
        <taxon>Bacteria</taxon>
        <taxon>Bacillati</taxon>
        <taxon>Actinomycetota</taxon>
        <taxon>Actinomycetes</taxon>
        <taxon>Mycobacteriales</taxon>
        <taxon>Mycobacteriaceae</taxon>
        <taxon>Mycolicibacterium</taxon>
    </lineage>
</organism>
<dbReference type="GO" id="GO:0008270">
    <property type="term" value="F:zinc ion binding"/>
    <property type="evidence" value="ECO:0007669"/>
    <property type="project" value="InterPro"/>
</dbReference>
<dbReference type="GeneID" id="76728483"/>
<evidence type="ECO:0000259" key="2">
    <source>
        <dbReference type="SMART" id="SM00507"/>
    </source>
</evidence>
<dbReference type="KEGG" id="mmuc:C1S78_026355"/>
<dbReference type="EMBL" id="CP062008">
    <property type="protein sequence ID" value="QPG68898.1"/>
    <property type="molecule type" value="Genomic_DNA"/>
</dbReference>
<dbReference type="GO" id="GO:0004519">
    <property type="term" value="F:endonuclease activity"/>
    <property type="evidence" value="ECO:0007669"/>
    <property type="project" value="UniProtKB-KW"/>
</dbReference>